<evidence type="ECO:0000313" key="7">
    <source>
        <dbReference type="Proteomes" id="UP000579647"/>
    </source>
</evidence>
<keyword evidence="2 3" id="KW-0378">Hydrolase</keyword>
<accession>A0A840W3S5</accession>
<evidence type="ECO:0000256" key="3">
    <source>
        <dbReference type="RuleBase" id="RU361235"/>
    </source>
</evidence>
<evidence type="ECO:0000256" key="2">
    <source>
        <dbReference type="ARBA" id="ARBA00022801"/>
    </source>
</evidence>
<name>A0A840W3S5_9ACTN</name>
<dbReference type="InterPro" id="IPR002018">
    <property type="entry name" value="CarbesteraseB"/>
</dbReference>
<protein>
    <recommendedName>
        <fullName evidence="3">Carboxylic ester hydrolase</fullName>
        <ecNumber evidence="3">3.1.1.-</ecNumber>
    </recommendedName>
</protein>
<evidence type="ECO:0000259" key="5">
    <source>
        <dbReference type="Pfam" id="PF00135"/>
    </source>
</evidence>
<dbReference type="Gene3D" id="3.40.50.1820">
    <property type="entry name" value="alpha/beta hydrolase"/>
    <property type="match status" value="1"/>
</dbReference>
<feature type="domain" description="Carboxylesterase type B" evidence="5">
    <location>
        <begin position="14"/>
        <end position="322"/>
    </location>
</feature>
<proteinExistence type="inferred from homology"/>
<reference evidence="6 7" key="1">
    <citation type="submission" date="2020-08" db="EMBL/GenBank/DDBJ databases">
        <title>Sequencing the genomes of 1000 actinobacteria strains.</title>
        <authorList>
            <person name="Klenk H.-P."/>
        </authorList>
    </citation>
    <scope>NUCLEOTIDE SEQUENCE [LARGE SCALE GENOMIC DNA]</scope>
    <source>
        <strain evidence="6 7">DSM 44598</strain>
    </source>
</reference>
<dbReference type="PANTHER" id="PTHR11559">
    <property type="entry name" value="CARBOXYLESTERASE"/>
    <property type="match status" value="1"/>
</dbReference>
<comment type="caution">
    <text evidence="6">The sequence shown here is derived from an EMBL/GenBank/DDBJ whole genome shotgun (WGS) entry which is preliminary data.</text>
</comment>
<feature type="region of interest" description="Disordered" evidence="4">
    <location>
        <begin position="45"/>
        <end position="68"/>
    </location>
</feature>
<dbReference type="Proteomes" id="UP000579647">
    <property type="component" value="Unassembled WGS sequence"/>
</dbReference>
<dbReference type="AlphaFoldDB" id="A0A840W3S5"/>
<evidence type="ECO:0000256" key="1">
    <source>
        <dbReference type="ARBA" id="ARBA00005964"/>
    </source>
</evidence>
<keyword evidence="7" id="KW-1185">Reference proteome</keyword>
<evidence type="ECO:0000256" key="4">
    <source>
        <dbReference type="SAM" id="MobiDB-lite"/>
    </source>
</evidence>
<evidence type="ECO:0000313" key="6">
    <source>
        <dbReference type="EMBL" id="MBB5489953.1"/>
    </source>
</evidence>
<sequence>MTESTSLTRDELRRVDTPVGPVVGRVLGDVVRALGIPYARAERFAPPRPEPAFTEPFQATQPAPASPQLSSKVVSAAVEGVSVGRHDEHCQRLSVTLPADLAPDERLPVMVWIHGGSYVTGSGDMEIFDPTRLVTEQRVIVVAVTYRLGMLGYLRIGDTAPANLGLLDQIQALRWVNANIAAFGGDPDQVTLFGQSAGGDAVAHLMISRGTEGLFRRAIIQSAPLGILTGRSRMSQAMAAAVGVPAPDTPAAEIVALEGKAATAAKKFGLASAMPFGVQYGHAPLPPESLRVRAWREAAPGIDVLVGATSQETGLFADFLPPIQRLSALPLVGRALRRFLVWATTYRIYTGPAKRFARDHRRGGGRATRYTVTWQPEGSPFGAAHIVDLPLLLGTRKAWEHTKLVGRTSWTDLDRRGKAVRGLWADFARTGAVSSQNAGAASDSLTVHRS</sequence>
<dbReference type="InterPro" id="IPR019826">
    <property type="entry name" value="Carboxylesterase_B_AS"/>
</dbReference>
<dbReference type="PROSITE" id="PS00122">
    <property type="entry name" value="CARBOXYLESTERASE_B_1"/>
    <property type="match status" value="1"/>
</dbReference>
<comment type="similarity">
    <text evidence="1 3">Belongs to the type-B carboxylesterase/lipase family.</text>
</comment>
<dbReference type="GO" id="GO:0016787">
    <property type="term" value="F:hydrolase activity"/>
    <property type="evidence" value="ECO:0007669"/>
    <property type="project" value="UniProtKB-KW"/>
</dbReference>
<gene>
    <name evidence="6" type="ORF">HNR07_001090</name>
</gene>
<dbReference type="SUPFAM" id="SSF53474">
    <property type="entry name" value="alpha/beta-Hydrolases"/>
    <property type="match status" value="1"/>
</dbReference>
<dbReference type="InterPro" id="IPR050309">
    <property type="entry name" value="Type-B_Carboxylest/Lipase"/>
</dbReference>
<organism evidence="6 7">
    <name type="scientific">Nocardiopsis metallicus</name>
    <dbReference type="NCBI Taxonomy" id="179819"/>
    <lineage>
        <taxon>Bacteria</taxon>
        <taxon>Bacillati</taxon>
        <taxon>Actinomycetota</taxon>
        <taxon>Actinomycetes</taxon>
        <taxon>Streptosporangiales</taxon>
        <taxon>Nocardiopsidaceae</taxon>
        <taxon>Nocardiopsis</taxon>
    </lineage>
</organism>
<dbReference type="Pfam" id="PF00135">
    <property type="entry name" value="COesterase"/>
    <property type="match status" value="1"/>
</dbReference>
<dbReference type="RefSeq" id="WP_184362665.1">
    <property type="nucleotide sequence ID" value="NZ_BAAAKM010000103.1"/>
</dbReference>
<dbReference type="EMBL" id="JACHDO010000001">
    <property type="protein sequence ID" value="MBB5489953.1"/>
    <property type="molecule type" value="Genomic_DNA"/>
</dbReference>
<dbReference type="InterPro" id="IPR029058">
    <property type="entry name" value="AB_hydrolase_fold"/>
</dbReference>
<dbReference type="EC" id="3.1.1.-" evidence="3"/>
<feature type="compositionally biased region" description="Polar residues" evidence="4">
    <location>
        <begin position="58"/>
        <end position="68"/>
    </location>
</feature>